<gene>
    <name evidence="2" type="ORF">M099_1443</name>
</gene>
<comment type="caution">
    <text evidence="2">The sequence shown here is derived from an EMBL/GenBank/DDBJ whole genome shotgun (WGS) entry which is preliminary data.</text>
</comment>
<dbReference type="EMBL" id="JNHM01000018">
    <property type="protein sequence ID" value="KDS55006.1"/>
    <property type="molecule type" value="Genomic_DNA"/>
</dbReference>
<sequence>MKELAYSYIEFGEEYWWAFLIIWLLWIIVAHIPNFIDFHYADIIIPIILLAIWGILKLFVVFSMI</sequence>
<evidence type="ECO:0000313" key="3">
    <source>
        <dbReference type="Proteomes" id="UP000027661"/>
    </source>
</evidence>
<proteinExistence type="predicted"/>
<dbReference type="PATRIC" id="fig|1339352.3.peg.1395"/>
<organism evidence="2 3">
    <name type="scientific">Phocaeicola vulgatus str. 3975 RP4</name>
    <dbReference type="NCBI Taxonomy" id="1339352"/>
    <lineage>
        <taxon>Bacteria</taxon>
        <taxon>Pseudomonadati</taxon>
        <taxon>Bacteroidota</taxon>
        <taxon>Bacteroidia</taxon>
        <taxon>Bacteroidales</taxon>
        <taxon>Bacteroidaceae</taxon>
        <taxon>Phocaeicola</taxon>
    </lineage>
</organism>
<keyword evidence="1" id="KW-0812">Transmembrane</keyword>
<keyword evidence="1" id="KW-1133">Transmembrane helix</keyword>
<dbReference type="Proteomes" id="UP000027661">
    <property type="component" value="Unassembled WGS sequence"/>
</dbReference>
<name>A0A069STH8_PHOVU</name>
<dbReference type="AlphaFoldDB" id="A0A069STH8"/>
<accession>A0A069STH8</accession>
<feature type="transmembrane region" description="Helical" evidence="1">
    <location>
        <begin position="15"/>
        <end position="36"/>
    </location>
</feature>
<protein>
    <submittedName>
        <fullName evidence="2">Putative membrane protein</fullName>
    </submittedName>
</protein>
<evidence type="ECO:0000313" key="2">
    <source>
        <dbReference type="EMBL" id="KDS55006.1"/>
    </source>
</evidence>
<evidence type="ECO:0000256" key="1">
    <source>
        <dbReference type="SAM" id="Phobius"/>
    </source>
</evidence>
<reference evidence="2 3" key="1">
    <citation type="submission" date="2014-04" db="EMBL/GenBank/DDBJ databases">
        <authorList>
            <person name="Sears C."/>
            <person name="Carroll K."/>
            <person name="Sack B.R."/>
            <person name="Qadri F."/>
            <person name="Myers L.L."/>
            <person name="Chung G.-T."/>
            <person name="Escheverria P."/>
            <person name="Fraser C.M."/>
            <person name="Sadzewicz L."/>
            <person name="Shefchek K.A."/>
            <person name="Tallon L."/>
            <person name="Das S.P."/>
            <person name="Daugherty S."/>
            <person name="Mongodin E.F."/>
        </authorList>
    </citation>
    <scope>NUCLEOTIDE SEQUENCE [LARGE SCALE GENOMIC DNA]</scope>
    <source>
        <strain evidence="2 3">3975 RP4</strain>
    </source>
</reference>
<dbReference type="RefSeq" id="WP_032952657.1">
    <property type="nucleotide sequence ID" value="NZ_JNHM01000018.1"/>
</dbReference>
<feature type="transmembrane region" description="Helical" evidence="1">
    <location>
        <begin position="43"/>
        <end position="64"/>
    </location>
</feature>
<keyword evidence="1" id="KW-0472">Membrane</keyword>